<dbReference type="Gene3D" id="3.40.1160.10">
    <property type="entry name" value="Acetylglutamate kinase-like"/>
    <property type="match status" value="1"/>
</dbReference>
<keyword evidence="4" id="KW-0808">Transferase</keyword>
<organism evidence="13 14">
    <name type="scientific">Candidatus Sungbacteria bacterium RIFCSPLOWO2_01_FULL_60_25</name>
    <dbReference type="NCBI Taxonomy" id="1802281"/>
    <lineage>
        <taxon>Bacteria</taxon>
        <taxon>Candidatus Sungiibacteriota</taxon>
    </lineage>
</organism>
<evidence type="ECO:0000313" key="14">
    <source>
        <dbReference type="Proteomes" id="UP000178977"/>
    </source>
</evidence>
<name>A0A1G2LB84_9BACT</name>
<comment type="catalytic activity">
    <reaction evidence="9">
        <text>isopentenyl phosphate + ATP = isopentenyl diphosphate + ADP</text>
        <dbReference type="Rhea" id="RHEA:33963"/>
        <dbReference type="ChEBI" id="CHEBI:30616"/>
        <dbReference type="ChEBI" id="CHEBI:65078"/>
        <dbReference type="ChEBI" id="CHEBI:128769"/>
        <dbReference type="ChEBI" id="CHEBI:456216"/>
        <dbReference type="EC" id="2.7.4.26"/>
    </reaction>
</comment>
<dbReference type="InterPro" id="IPR001048">
    <property type="entry name" value="Asp/Glu/Uridylate_kinase"/>
</dbReference>
<feature type="binding site" evidence="10">
    <location>
        <position position="55"/>
    </location>
    <ligand>
        <name>ATP</name>
        <dbReference type="ChEBI" id="CHEBI:30616"/>
    </ligand>
</feature>
<comment type="similarity">
    <text evidence="1">Belongs to the isopentenyl phosphate kinase family.</text>
</comment>
<gene>
    <name evidence="13" type="ORF">A3A44_02175</name>
</gene>
<evidence type="ECO:0000256" key="5">
    <source>
        <dbReference type="ARBA" id="ARBA00022741"/>
    </source>
</evidence>
<evidence type="ECO:0000256" key="10">
    <source>
        <dbReference type="PIRSR" id="PIRSR016496-1"/>
    </source>
</evidence>
<feature type="binding site" evidence="10">
    <location>
        <position position="158"/>
    </location>
    <ligand>
        <name>substrate</name>
    </ligand>
</feature>
<keyword evidence="5 10" id="KW-0547">Nucleotide-binding</keyword>
<dbReference type="EC" id="2.7.4.26" evidence="2"/>
<dbReference type="InterPro" id="IPR036393">
    <property type="entry name" value="AceGlu_kinase-like_sf"/>
</dbReference>
<evidence type="ECO:0000256" key="8">
    <source>
        <dbReference type="ARBA" id="ARBA00023229"/>
    </source>
</evidence>
<feature type="binding site" evidence="10">
    <location>
        <position position="59"/>
    </location>
    <ligand>
        <name>substrate</name>
    </ligand>
</feature>
<dbReference type="PIRSF" id="PIRSF016496">
    <property type="entry name" value="Kin_FomA"/>
    <property type="match status" value="1"/>
</dbReference>
<feature type="binding site" evidence="10">
    <location>
        <position position="179"/>
    </location>
    <ligand>
        <name>ATP</name>
        <dbReference type="ChEBI" id="CHEBI:30616"/>
    </ligand>
</feature>
<evidence type="ECO:0000256" key="4">
    <source>
        <dbReference type="ARBA" id="ARBA00022679"/>
    </source>
</evidence>
<feature type="site" description="Transition state stabilizer" evidence="11">
    <location>
        <position position="17"/>
    </location>
</feature>
<keyword evidence="7 10" id="KW-0067">ATP-binding</keyword>
<feature type="binding site" evidence="10">
    <location>
        <position position="223"/>
    </location>
    <ligand>
        <name>ATP</name>
        <dbReference type="ChEBI" id="CHEBI:30616"/>
    </ligand>
</feature>
<dbReference type="AlphaFoldDB" id="A0A1G2LB84"/>
<dbReference type="EMBL" id="MHQT01000034">
    <property type="protein sequence ID" value="OHA08878.1"/>
    <property type="molecule type" value="Genomic_DNA"/>
</dbReference>
<evidence type="ECO:0000313" key="13">
    <source>
        <dbReference type="EMBL" id="OHA08878.1"/>
    </source>
</evidence>
<protein>
    <recommendedName>
        <fullName evidence="3">Isopentenyl phosphate kinase</fullName>
        <ecNumber evidence="2">2.7.4.26</ecNumber>
    </recommendedName>
</protein>
<dbReference type="NCBIfam" id="NF040647">
    <property type="entry name" value="IPPK_Arch"/>
    <property type="match status" value="1"/>
</dbReference>
<evidence type="ECO:0000256" key="3">
    <source>
        <dbReference type="ARBA" id="ARBA00017267"/>
    </source>
</evidence>
<evidence type="ECO:0000256" key="1">
    <source>
        <dbReference type="ARBA" id="ARBA00010540"/>
    </source>
</evidence>
<dbReference type="STRING" id="1802281.A3A44_02175"/>
<evidence type="ECO:0000259" key="12">
    <source>
        <dbReference type="Pfam" id="PF00696"/>
    </source>
</evidence>
<keyword evidence="8" id="KW-0414">Isoprene biosynthesis</keyword>
<dbReference type="Proteomes" id="UP000178977">
    <property type="component" value="Unassembled WGS sequence"/>
</dbReference>
<evidence type="ECO:0000256" key="2">
    <source>
        <dbReference type="ARBA" id="ARBA00012908"/>
    </source>
</evidence>
<proteinExistence type="inferred from homology"/>
<dbReference type="GO" id="GO:0016114">
    <property type="term" value="P:terpenoid biosynthetic process"/>
    <property type="evidence" value="ECO:0007669"/>
    <property type="project" value="TreeGrafter"/>
</dbReference>
<dbReference type="GO" id="GO:0102043">
    <property type="term" value="F:isopentenyl phosphate kinase activity"/>
    <property type="evidence" value="ECO:0007669"/>
    <property type="project" value="UniProtKB-EC"/>
</dbReference>
<evidence type="ECO:0000256" key="9">
    <source>
        <dbReference type="ARBA" id="ARBA00049063"/>
    </source>
</evidence>
<evidence type="ECO:0000256" key="7">
    <source>
        <dbReference type="ARBA" id="ARBA00022840"/>
    </source>
</evidence>
<comment type="caution">
    <text evidence="13">The sequence shown here is derived from an EMBL/GenBank/DDBJ whole genome shotgun (WGS) entry which is preliminary data.</text>
</comment>
<sequence length="265" mass="28380">MARTIILKLGGSIITNKRGGKPAVKTAHVHAIARVLADFRRKNPGASIILLHGGGSFGHPLAHRYRIAGKRLGRRNWRGIAATTNAMRELTTRLADIFLRANMPVMPLQTFAMVTLARGRVTFRNSGLIKTVLATGGIPLLGGDVAIADGTRSAIVSADTLAAAFARAIPGAPVLFATDVPGVFSHFPTTRDARPIPLLNRTTLRTIMRNATVAASRRDVTGGMAGKLLAVERLRGRRVMIFDGRNIPVFARALSGRRVGTTIQC</sequence>
<feature type="domain" description="Aspartate/glutamate/uridylate kinase" evidence="12">
    <location>
        <begin position="4"/>
        <end position="231"/>
    </location>
</feature>
<keyword evidence="6" id="KW-0418">Kinase</keyword>
<dbReference type="PANTHER" id="PTHR43654:SF1">
    <property type="entry name" value="ISOPENTENYL PHOSPHATE KINASE"/>
    <property type="match status" value="1"/>
</dbReference>
<feature type="binding site" evidence="10">
    <location>
        <position position="54"/>
    </location>
    <ligand>
        <name>substrate</name>
    </ligand>
</feature>
<evidence type="ECO:0000256" key="6">
    <source>
        <dbReference type="ARBA" id="ARBA00022777"/>
    </source>
</evidence>
<dbReference type="GO" id="GO:0016301">
    <property type="term" value="F:kinase activity"/>
    <property type="evidence" value="ECO:0007669"/>
    <property type="project" value="UniProtKB-KW"/>
</dbReference>
<feature type="binding site" evidence="10">
    <location>
        <begin position="8"/>
        <end position="12"/>
    </location>
    <ligand>
        <name>ATP</name>
        <dbReference type="ChEBI" id="CHEBI:30616"/>
    </ligand>
</feature>
<dbReference type="GO" id="GO:0005524">
    <property type="term" value="F:ATP binding"/>
    <property type="evidence" value="ECO:0007669"/>
    <property type="project" value="UniProtKB-KW"/>
</dbReference>
<dbReference type="Pfam" id="PF00696">
    <property type="entry name" value="AA_kinase"/>
    <property type="match status" value="1"/>
</dbReference>
<dbReference type="GO" id="GO:0005829">
    <property type="term" value="C:cytosol"/>
    <property type="evidence" value="ECO:0007669"/>
    <property type="project" value="TreeGrafter"/>
</dbReference>
<accession>A0A1G2LB84</accession>
<dbReference type="PANTHER" id="PTHR43654">
    <property type="entry name" value="GLUTAMATE 5-KINASE"/>
    <property type="match status" value="1"/>
</dbReference>
<evidence type="ECO:0000256" key="11">
    <source>
        <dbReference type="PIRSR" id="PIRSR016496-2"/>
    </source>
</evidence>
<dbReference type="SUPFAM" id="SSF53633">
    <property type="entry name" value="Carbamate kinase-like"/>
    <property type="match status" value="1"/>
</dbReference>
<reference evidence="13 14" key="1">
    <citation type="journal article" date="2016" name="Nat. Commun.">
        <title>Thousands of microbial genomes shed light on interconnected biogeochemical processes in an aquifer system.</title>
        <authorList>
            <person name="Anantharaman K."/>
            <person name="Brown C.T."/>
            <person name="Hug L.A."/>
            <person name="Sharon I."/>
            <person name="Castelle C.J."/>
            <person name="Probst A.J."/>
            <person name="Thomas B.C."/>
            <person name="Singh A."/>
            <person name="Wilkins M.J."/>
            <person name="Karaoz U."/>
            <person name="Brodie E.L."/>
            <person name="Williams K.H."/>
            <person name="Hubbard S.S."/>
            <person name="Banfield J.F."/>
        </authorList>
    </citation>
    <scope>NUCLEOTIDE SEQUENCE [LARGE SCALE GENOMIC DNA]</scope>
</reference>
<feature type="binding site" evidence="10">
    <location>
        <position position="227"/>
    </location>
    <ligand>
        <name>ATP</name>
        <dbReference type="ChEBI" id="CHEBI:30616"/>
    </ligand>
</feature>
<dbReference type="InterPro" id="IPR024192">
    <property type="entry name" value="Fosfomycin_R_FomA-type"/>
</dbReference>